<proteinExistence type="predicted"/>
<organism evidence="2 3">
    <name type="scientific">Oleiphilus messinensis</name>
    <dbReference type="NCBI Taxonomy" id="141451"/>
    <lineage>
        <taxon>Bacteria</taxon>
        <taxon>Pseudomonadati</taxon>
        <taxon>Pseudomonadota</taxon>
        <taxon>Gammaproteobacteria</taxon>
        <taxon>Oceanospirillales</taxon>
        <taxon>Oleiphilaceae</taxon>
        <taxon>Oleiphilus</taxon>
    </lineage>
</organism>
<dbReference type="InterPro" id="IPR018643">
    <property type="entry name" value="DUF2069_membrane"/>
</dbReference>
<keyword evidence="1" id="KW-0812">Transmembrane</keyword>
<reference evidence="2 3" key="1">
    <citation type="submission" date="2017-05" db="EMBL/GenBank/DDBJ databases">
        <title>Genomic insights into alkan degradation activity of Oleiphilus messinensis.</title>
        <authorList>
            <person name="Kozyavkin S.A."/>
            <person name="Slesarev A.I."/>
            <person name="Golyshin P.N."/>
            <person name="Korzhenkov A."/>
            <person name="Golyshina O.N."/>
            <person name="Toshchakov S.V."/>
        </authorList>
    </citation>
    <scope>NUCLEOTIDE SEQUENCE [LARGE SCALE GENOMIC DNA]</scope>
    <source>
        <strain evidence="2 3">ME102</strain>
    </source>
</reference>
<name>A0A1Y0IBP5_9GAMM</name>
<dbReference type="EMBL" id="CP021425">
    <property type="protein sequence ID" value="ARU57680.1"/>
    <property type="molecule type" value="Genomic_DNA"/>
</dbReference>
<feature type="transmembrane region" description="Helical" evidence="1">
    <location>
        <begin position="12"/>
        <end position="33"/>
    </location>
</feature>
<keyword evidence="1" id="KW-1133">Transmembrane helix</keyword>
<dbReference type="AlphaFoldDB" id="A0A1Y0IBP5"/>
<dbReference type="KEGG" id="ome:OLMES_3653"/>
<evidence type="ECO:0000256" key="1">
    <source>
        <dbReference type="SAM" id="Phobius"/>
    </source>
</evidence>
<dbReference type="Pfam" id="PF09842">
    <property type="entry name" value="DUF2069"/>
    <property type="match status" value="1"/>
</dbReference>
<feature type="transmembrane region" description="Helical" evidence="1">
    <location>
        <begin position="39"/>
        <end position="59"/>
    </location>
</feature>
<sequence length="130" mass="14540">MQTPSSALARKTSISHNTAIVSYIGLLVLLVLTSFDAEISLALVLSIKLVPLLIFIPGLLKKNFKAHIWLCFVILLYFTQYSVRAYLTQGDWEPVLMTLFSVTTFIGSMMYVRWGKQLEASLSPVQVPDS</sequence>
<protein>
    <submittedName>
        <fullName evidence="2">Membrane protein</fullName>
    </submittedName>
</protein>
<gene>
    <name evidence="2" type="ORF">OLMES_3653</name>
</gene>
<keyword evidence="1" id="KW-0472">Membrane</keyword>
<evidence type="ECO:0000313" key="2">
    <source>
        <dbReference type="EMBL" id="ARU57680.1"/>
    </source>
</evidence>
<accession>A0A1Y0IBP5</accession>
<evidence type="ECO:0000313" key="3">
    <source>
        <dbReference type="Proteomes" id="UP000196027"/>
    </source>
</evidence>
<keyword evidence="3" id="KW-1185">Reference proteome</keyword>
<dbReference type="Proteomes" id="UP000196027">
    <property type="component" value="Chromosome"/>
</dbReference>
<feature type="transmembrane region" description="Helical" evidence="1">
    <location>
        <begin position="66"/>
        <end position="83"/>
    </location>
</feature>
<feature type="transmembrane region" description="Helical" evidence="1">
    <location>
        <begin position="95"/>
        <end position="112"/>
    </location>
</feature>